<sequence>MREIVTKFLLSAFVCVGAFSLVSCDSDRLSARLAKKAVEEHTAFRDSSLTVQFNVGYYEVSEDDIAQLNQLQKANVITFKTEKVTEKKKRWSYSWYSSSSYTENIEHTFADVKLTEEGRKYLVSEKPAMREDWEKVLRKLEKKYKELKEPDFMNLEAKAGEKPEKKEEAVPEKPEKEDEVIDSAEVAEAMAEVAAPMEEEKPAETTASAGSYEAAVERVKVETCNMLAGKLKVVEVLDVFCPEEYVKNGKGECSVVYEIEDRTPFGWVLYKSENYGVMNFRLLHTEDNGWVVAKANND</sequence>
<name>A0AC61QSC8_9BACT</name>
<organism evidence="1 2">
    <name type="scientific">Palleniella muris</name>
    <dbReference type="NCBI Taxonomy" id="3038145"/>
    <lineage>
        <taxon>Bacteria</taxon>
        <taxon>Pseudomonadati</taxon>
        <taxon>Bacteroidota</taxon>
        <taxon>Bacteroidia</taxon>
        <taxon>Bacteroidales</taxon>
        <taxon>Prevotellaceae</taxon>
        <taxon>Palleniella</taxon>
    </lineage>
</organism>
<reference evidence="1" key="1">
    <citation type="submission" date="2019-04" db="EMBL/GenBank/DDBJ databases">
        <title>Microbes associate with the intestines of laboratory mice.</title>
        <authorList>
            <person name="Navarre W."/>
            <person name="Wong E."/>
            <person name="Huang K."/>
            <person name="Tropini C."/>
            <person name="Ng K."/>
            <person name="Yu B."/>
        </authorList>
    </citation>
    <scope>NUCLEOTIDE SEQUENCE</scope>
    <source>
        <strain evidence="1">NM73_A23</strain>
    </source>
</reference>
<comment type="caution">
    <text evidence="1">The sequence shown here is derived from an EMBL/GenBank/DDBJ whole genome shotgun (WGS) entry which is preliminary data.</text>
</comment>
<gene>
    <name evidence="1" type="ORF">E5358_04210</name>
</gene>
<evidence type="ECO:0000313" key="2">
    <source>
        <dbReference type="Proteomes" id="UP000308886"/>
    </source>
</evidence>
<dbReference type="EMBL" id="SRZC01000005">
    <property type="protein sequence ID" value="TGX83154.1"/>
    <property type="molecule type" value="Genomic_DNA"/>
</dbReference>
<evidence type="ECO:0000313" key="1">
    <source>
        <dbReference type="EMBL" id="TGX83154.1"/>
    </source>
</evidence>
<proteinExistence type="predicted"/>
<accession>A0AC61QSC8</accession>
<keyword evidence="2" id="KW-1185">Reference proteome</keyword>
<dbReference type="Proteomes" id="UP000308886">
    <property type="component" value="Unassembled WGS sequence"/>
</dbReference>
<protein>
    <submittedName>
        <fullName evidence="1">Uncharacterized protein</fullName>
    </submittedName>
</protein>